<dbReference type="GeneID" id="103263265"/>
<sequence>MLLLSLLLPVLGAGSLQEDPRFKPEVQASVTVQEGLCVSVPCSFSYPQDGWNESTPVYGYWFKGRNTGVPVATNNQAQQVQTRTRDRFQLTGNPRNKSCSLVIREAQKEDKGTYFFRVERGRTVRHGFEKSFSLKVTGVKKPEVYVPEVLEPNQPVTVLCVFNWTFEGCPAPSFSWLGAALSSQGTRSASHFSALSLKPRYRDHNTDLTCCVDFTNGVRTERTVRLRMAYAPRALVISISHDNSSGTEDTEGPVSQANRTVLETLRNGTSLPVLEGQSLRLVCVAHGNPPARLSWARGRQTLSPSQPSDPGVLELPRVQMEHEGEFTCRAQNRLGSQHVSLSLSVHYPARLLGPSCSWEAEGLRCSCSSRGQPSPSLRWRLGEELLEANGSQGVFMATPSSAGSWTNSSLSLHGGLDSSLGLSCETRNVHGAQSGSVLQLPGRPVPGGWFLLGAVAGAVAAALFSLCSCLIFLRVRTCRRKAVRRAAERDALAALGPISWGDRQECPPGSPPDLAPPAGATPTSGEDQKLHYASLSFQRLRPQEPHHQAATSASEYAEIKVRK</sequence>
<feature type="chain" id="PRO_5010560791" evidence="14">
    <location>
        <begin position="18"/>
        <end position="563"/>
    </location>
</feature>
<evidence type="ECO:0000256" key="8">
    <source>
        <dbReference type="ARBA" id="ARBA00023157"/>
    </source>
</evidence>
<keyword evidence="5" id="KW-0130">Cell adhesion</keyword>
<evidence type="ECO:0000256" key="13">
    <source>
        <dbReference type="SAM" id="Phobius"/>
    </source>
</evidence>
<keyword evidence="4" id="KW-0430">Lectin</keyword>
<accession>A0A1U7TRU8</accession>
<feature type="domain" description="Ig-like" evidence="15">
    <location>
        <begin position="20"/>
        <end position="133"/>
    </location>
</feature>
<feature type="domain" description="Ig-like" evidence="15">
    <location>
        <begin position="142"/>
        <end position="225"/>
    </location>
</feature>
<feature type="transmembrane region" description="Helical" evidence="13">
    <location>
        <begin position="449"/>
        <end position="475"/>
    </location>
</feature>
<evidence type="ECO:0000256" key="5">
    <source>
        <dbReference type="ARBA" id="ARBA00022889"/>
    </source>
</evidence>
<dbReference type="Pfam" id="PF13927">
    <property type="entry name" value="Ig_3"/>
    <property type="match status" value="1"/>
</dbReference>
<dbReference type="Proteomes" id="UP000189704">
    <property type="component" value="Unplaced"/>
</dbReference>
<feature type="region of interest" description="Disordered" evidence="12">
    <location>
        <begin position="542"/>
        <end position="563"/>
    </location>
</feature>
<evidence type="ECO:0000256" key="3">
    <source>
        <dbReference type="ARBA" id="ARBA00022729"/>
    </source>
</evidence>
<evidence type="ECO:0000256" key="2">
    <source>
        <dbReference type="ARBA" id="ARBA00022692"/>
    </source>
</evidence>
<dbReference type="AlphaFoldDB" id="A0A1U7TRU8"/>
<feature type="domain" description="Ig-like" evidence="15">
    <location>
        <begin position="253"/>
        <end position="344"/>
    </location>
</feature>
<dbReference type="InterPro" id="IPR036179">
    <property type="entry name" value="Ig-like_dom_sf"/>
</dbReference>
<dbReference type="OrthoDB" id="9536577at2759"/>
<dbReference type="Pfam" id="PF07686">
    <property type="entry name" value="V-set"/>
    <property type="match status" value="1"/>
</dbReference>
<dbReference type="InterPro" id="IPR013106">
    <property type="entry name" value="Ig_V-set"/>
</dbReference>
<dbReference type="GO" id="GO:0005886">
    <property type="term" value="C:plasma membrane"/>
    <property type="evidence" value="ECO:0007669"/>
    <property type="project" value="TreeGrafter"/>
</dbReference>
<comment type="subcellular location">
    <subcellularLocation>
        <location evidence="1">Membrane</location>
        <topology evidence="1">Single-pass type I membrane protein</topology>
    </subcellularLocation>
</comment>
<evidence type="ECO:0000256" key="7">
    <source>
        <dbReference type="ARBA" id="ARBA00023136"/>
    </source>
</evidence>
<evidence type="ECO:0000313" key="16">
    <source>
        <dbReference type="Proteomes" id="UP000189704"/>
    </source>
</evidence>
<dbReference type="PANTHER" id="PTHR12035:SF127">
    <property type="entry name" value="SIALIC ACID-BINDING IG-LIKE LECTIN 11"/>
    <property type="match status" value="1"/>
</dbReference>
<dbReference type="InterPro" id="IPR051036">
    <property type="entry name" value="SIGLEC"/>
</dbReference>
<evidence type="ECO:0000259" key="15">
    <source>
        <dbReference type="PROSITE" id="PS50835"/>
    </source>
</evidence>
<keyword evidence="7 13" id="KW-0472">Membrane</keyword>
<keyword evidence="8" id="KW-1015">Disulfide bond</keyword>
<dbReference type="PANTHER" id="PTHR12035">
    <property type="entry name" value="SIALIC ACID BINDING IMMUNOGLOBULIN-LIKE LECTIN"/>
    <property type="match status" value="1"/>
</dbReference>
<dbReference type="KEGG" id="csyr:103263265"/>
<dbReference type="InterPro" id="IPR013783">
    <property type="entry name" value="Ig-like_fold"/>
</dbReference>
<dbReference type="GO" id="GO:0030246">
    <property type="term" value="F:carbohydrate binding"/>
    <property type="evidence" value="ECO:0007669"/>
    <property type="project" value="UniProtKB-KW"/>
</dbReference>
<dbReference type="SUPFAM" id="SSF48726">
    <property type="entry name" value="Immunoglobulin"/>
    <property type="match status" value="3"/>
</dbReference>
<dbReference type="GO" id="GO:0033691">
    <property type="term" value="F:sialic acid binding"/>
    <property type="evidence" value="ECO:0007669"/>
    <property type="project" value="TreeGrafter"/>
</dbReference>
<feature type="region of interest" description="Disordered" evidence="12">
    <location>
        <begin position="502"/>
        <end position="527"/>
    </location>
</feature>
<evidence type="ECO:0000256" key="6">
    <source>
        <dbReference type="ARBA" id="ARBA00022989"/>
    </source>
</evidence>
<gene>
    <name evidence="17" type="primary">LOC103263265</name>
</gene>
<keyword evidence="6 13" id="KW-1133">Transmembrane helix</keyword>
<organism evidence="16 17">
    <name type="scientific">Carlito syrichta</name>
    <name type="common">Philippine tarsier</name>
    <name type="synonym">Tarsius syrichta</name>
    <dbReference type="NCBI Taxonomy" id="1868482"/>
    <lineage>
        <taxon>Eukaryota</taxon>
        <taxon>Metazoa</taxon>
        <taxon>Chordata</taxon>
        <taxon>Craniata</taxon>
        <taxon>Vertebrata</taxon>
        <taxon>Euteleostomi</taxon>
        <taxon>Mammalia</taxon>
        <taxon>Eutheria</taxon>
        <taxon>Euarchontoglires</taxon>
        <taxon>Primates</taxon>
        <taxon>Haplorrhini</taxon>
        <taxon>Tarsiiformes</taxon>
        <taxon>Tarsiidae</taxon>
        <taxon>Carlito</taxon>
    </lineage>
</organism>
<dbReference type="InterPro" id="IPR007110">
    <property type="entry name" value="Ig-like_dom"/>
</dbReference>
<reference evidence="17" key="1">
    <citation type="submission" date="2025-08" db="UniProtKB">
        <authorList>
            <consortium name="RefSeq"/>
        </authorList>
    </citation>
    <scope>IDENTIFICATION</scope>
</reference>
<proteinExistence type="inferred from homology"/>
<dbReference type="GO" id="GO:0007155">
    <property type="term" value="P:cell adhesion"/>
    <property type="evidence" value="ECO:0007669"/>
    <property type="project" value="UniProtKB-KW"/>
</dbReference>
<dbReference type="SMART" id="SM00408">
    <property type="entry name" value="IGc2"/>
    <property type="match status" value="1"/>
</dbReference>
<keyword evidence="9" id="KW-0325">Glycoprotein</keyword>
<dbReference type="PROSITE" id="PS50835">
    <property type="entry name" value="IG_LIKE"/>
    <property type="match status" value="3"/>
</dbReference>
<dbReference type="SMART" id="SM00409">
    <property type="entry name" value="IG"/>
    <property type="match status" value="2"/>
</dbReference>
<evidence type="ECO:0000256" key="12">
    <source>
        <dbReference type="SAM" id="MobiDB-lite"/>
    </source>
</evidence>
<evidence type="ECO:0000256" key="9">
    <source>
        <dbReference type="ARBA" id="ARBA00023180"/>
    </source>
</evidence>
<evidence type="ECO:0000256" key="14">
    <source>
        <dbReference type="SAM" id="SignalP"/>
    </source>
</evidence>
<dbReference type="Gene3D" id="2.60.40.10">
    <property type="entry name" value="Immunoglobulins"/>
    <property type="match status" value="3"/>
</dbReference>
<protein>
    <submittedName>
        <fullName evidence="17">Sialic acid-binding Ig-like lectin 5</fullName>
    </submittedName>
</protein>
<evidence type="ECO:0000256" key="10">
    <source>
        <dbReference type="ARBA" id="ARBA00023319"/>
    </source>
</evidence>
<keyword evidence="16" id="KW-1185">Reference proteome</keyword>
<evidence type="ECO:0000256" key="1">
    <source>
        <dbReference type="ARBA" id="ARBA00004479"/>
    </source>
</evidence>
<evidence type="ECO:0000313" key="17">
    <source>
        <dbReference type="RefSeq" id="XP_008059148.1"/>
    </source>
</evidence>
<dbReference type="FunFam" id="2.60.40.10:FF:000829">
    <property type="entry name" value="Sialic acid-binding Ig-like lectin 8"/>
    <property type="match status" value="1"/>
</dbReference>
<dbReference type="RefSeq" id="XP_008059148.1">
    <property type="nucleotide sequence ID" value="XM_008060957.1"/>
</dbReference>
<name>A0A1U7TRU8_CARSF</name>
<dbReference type="InterPro" id="IPR003599">
    <property type="entry name" value="Ig_sub"/>
</dbReference>
<keyword evidence="10" id="KW-0393">Immunoglobulin domain</keyword>
<dbReference type="FunFam" id="2.60.40.10:FF:000994">
    <property type="entry name" value="Sialic acid binding Ig like lectin 10"/>
    <property type="match status" value="1"/>
</dbReference>
<keyword evidence="3 14" id="KW-0732">Signal</keyword>
<comment type="similarity">
    <text evidence="11">Belongs to the immunoglobulin superfamily. SIGLEC (sialic acid binding Ig-like lectin) family.</text>
</comment>
<feature type="signal peptide" evidence="14">
    <location>
        <begin position="1"/>
        <end position="17"/>
    </location>
</feature>
<evidence type="ECO:0000256" key="4">
    <source>
        <dbReference type="ARBA" id="ARBA00022734"/>
    </source>
</evidence>
<evidence type="ECO:0000256" key="11">
    <source>
        <dbReference type="ARBA" id="ARBA00038361"/>
    </source>
</evidence>
<keyword evidence="2 13" id="KW-0812">Transmembrane</keyword>
<dbReference type="InterPro" id="IPR003598">
    <property type="entry name" value="Ig_sub2"/>
</dbReference>